<gene>
    <name evidence="2" type="ORF">ACFQMJ_28775</name>
</gene>
<evidence type="ECO:0000313" key="3">
    <source>
        <dbReference type="Proteomes" id="UP001596378"/>
    </source>
</evidence>
<keyword evidence="3" id="KW-1185">Reference proteome</keyword>
<proteinExistence type="predicted"/>
<feature type="compositionally biased region" description="Basic and acidic residues" evidence="1">
    <location>
        <begin position="159"/>
        <end position="184"/>
    </location>
</feature>
<name>A0ABW2FKE6_9BACL</name>
<accession>A0ABW2FKE6</accession>
<reference evidence="3" key="1">
    <citation type="journal article" date="2019" name="Int. J. Syst. Evol. Microbiol.">
        <title>The Global Catalogue of Microorganisms (GCM) 10K type strain sequencing project: providing services to taxonomists for standard genome sequencing and annotation.</title>
        <authorList>
            <consortium name="The Broad Institute Genomics Platform"/>
            <consortium name="The Broad Institute Genome Sequencing Center for Infectious Disease"/>
            <person name="Wu L."/>
            <person name="Ma J."/>
        </authorList>
    </citation>
    <scope>NUCLEOTIDE SEQUENCE [LARGE SCALE GENOMIC DNA]</scope>
    <source>
        <strain evidence="3">KCTC 12907</strain>
    </source>
</reference>
<evidence type="ECO:0000313" key="2">
    <source>
        <dbReference type="EMBL" id="MFC7152550.1"/>
    </source>
</evidence>
<feature type="compositionally biased region" description="Basic and acidic residues" evidence="1">
    <location>
        <begin position="28"/>
        <end position="38"/>
    </location>
</feature>
<feature type="region of interest" description="Disordered" evidence="1">
    <location>
        <begin position="17"/>
        <end position="61"/>
    </location>
</feature>
<dbReference type="Proteomes" id="UP001596378">
    <property type="component" value="Unassembled WGS sequence"/>
</dbReference>
<sequence length="184" mass="20006">MISVLAVLMNGVKALTGQRGEQTAETAEPSRGRSSGEREQDDAANVSESSGGVDDSLPDFPIPEEAEQLRALSTSESDRIGCLCTFNLRGNAEQAGDYYRRAFRQRSLAFAEYADESTVHLMGGNDDCSLLVGIFPNELAEGVTVTLTYSTYRTPSASLERRKRDVGDVSEKDADSRISGRNDR</sequence>
<comment type="caution">
    <text evidence="2">The sequence shown here is derived from an EMBL/GenBank/DDBJ whole genome shotgun (WGS) entry which is preliminary data.</text>
</comment>
<protein>
    <submittedName>
        <fullName evidence="2">Uncharacterized protein</fullName>
    </submittedName>
</protein>
<evidence type="ECO:0000256" key="1">
    <source>
        <dbReference type="SAM" id="MobiDB-lite"/>
    </source>
</evidence>
<dbReference type="EMBL" id="JBHTAI010000023">
    <property type="protein sequence ID" value="MFC7152550.1"/>
    <property type="molecule type" value="Genomic_DNA"/>
</dbReference>
<organism evidence="2 3">
    <name type="scientific">Cohnella cellulosilytica</name>
    <dbReference type="NCBI Taxonomy" id="986710"/>
    <lineage>
        <taxon>Bacteria</taxon>
        <taxon>Bacillati</taxon>
        <taxon>Bacillota</taxon>
        <taxon>Bacilli</taxon>
        <taxon>Bacillales</taxon>
        <taxon>Paenibacillaceae</taxon>
        <taxon>Cohnella</taxon>
    </lineage>
</organism>
<feature type="region of interest" description="Disordered" evidence="1">
    <location>
        <begin position="158"/>
        <end position="184"/>
    </location>
</feature>